<accession>W6EC22</accession>
<proteinExistence type="predicted"/>
<organism evidence="2 3">
    <name type="scientific">Rhizobium phage vB_RglS_P106B</name>
    <dbReference type="NCBI Taxonomy" id="1458697"/>
    <lineage>
        <taxon>Viruses</taxon>
        <taxon>Duplodnaviria</taxon>
        <taxon>Heunggongvirae</taxon>
        <taxon>Uroviricota</taxon>
        <taxon>Caudoviricetes</taxon>
        <taxon>Rigallicvirus</taxon>
        <taxon>Rigallicvirus P106B</taxon>
    </lineage>
</organism>
<name>W6EC22_9CAUD</name>
<evidence type="ECO:0000313" key="3">
    <source>
        <dbReference type="Proteomes" id="UP000019367"/>
    </source>
</evidence>
<dbReference type="RefSeq" id="YP_009005970.1">
    <property type="nucleotide sequence ID" value="NC_023566.1"/>
</dbReference>
<dbReference type="KEGG" id="vg:18502990"/>
<reference evidence="2 3" key="1">
    <citation type="journal article" date="2015" name="Microbiology">
        <title>Genomic and phenotypic characterization of Rhizobium gallicum phage vB_RglS_P106B.</title>
        <authorList>
            <person name="Halmillawewa A.P."/>
            <person name="Restrepo-Cordoba M."/>
            <person name="Yost C.K."/>
            <person name="Hynes M.F."/>
        </authorList>
    </citation>
    <scope>NUCLEOTIDE SEQUENCE [LARGE SCALE GENOMIC DNA]</scope>
</reference>
<evidence type="ECO:0000313" key="2">
    <source>
        <dbReference type="EMBL" id="AHJ10727.1"/>
    </source>
</evidence>
<gene>
    <name evidence="2" type="ORF">P106B_44</name>
</gene>
<keyword evidence="1" id="KW-0175">Coiled coil</keyword>
<dbReference type="EMBL" id="KF977490">
    <property type="protein sequence ID" value="AHJ10727.1"/>
    <property type="molecule type" value="Genomic_DNA"/>
</dbReference>
<keyword evidence="3" id="KW-1185">Reference proteome</keyword>
<feature type="coiled-coil region" evidence="1">
    <location>
        <begin position="6"/>
        <end position="33"/>
    </location>
</feature>
<evidence type="ECO:0000256" key="1">
    <source>
        <dbReference type="SAM" id="Coils"/>
    </source>
</evidence>
<protein>
    <submittedName>
        <fullName evidence="2">Uncharacterized protein</fullName>
    </submittedName>
</protein>
<dbReference type="Proteomes" id="UP000019367">
    <property type="component" value="Segment"/>
</dbReference>
<dbReference type="GeneID" id="18502990"/>
<sequence length="106" mass="12247">MNANIEEILKNRRNELNGEIEQLEQERNKIDTALSIIINGNKPEEGMTKETAIIEAVKHGSRKPNTIHRYIQQHMRMNMNIGSLRSTLSRLKSEGKISHNEHGWTM</sequence>